<evidence type="ECO:0000259" key="1">
    <source>
        <dbReference type="Pfam" id="PF03364"/>
    </source>
</evidence>
<dbReference type="PANTHER" id="PTHR39683">
    <property type="entry name" value="CONSERVED PROTEIN TB16.3"/>
    <property type="match status" value="1"/>
</dbReference>
<dbReference type="InterPro" id="IPR023393">
    <property type="entry name" value="START-like_dom_sf"/>
</dbReference>
<organism evidence="2 3">
    <name type="scientific">Williamsia serinedens</name>
    <dbReference type="NCBI Taxonomy" id="391736"/>
    <lineage>
        <taxon>Bacteria</taxon>
        <taxon>Bacillati</taxon>
        <taxon>Actinomycetota</taxon>
        <taxon>Actinomycetes</taxon>
        <taxon>Mycobacteriales</taxon>
        <taxon>Nocardiaceae</taxon>
        <taxon>Williamsia</taxon>
    </lineage>
</organism>
<dbReference type="Proteomes" id="UP001205740">
    <property type="component" value="Unassembled WGS sequence"/>
</dbReference>
<reference evidence="2 3" key="1">
    <citation type="submission" date="2022-06" db="EMBL/GenBank/DDBJ databases">
        <title>Genomic Encyclopedia of Archaeal and Bacterial Type Strains, Phase II (KMG-II): from individual species to whole genera.</title>
        <authorList>
            <person name="Goeker M."/>
        </authorList>
    </citation>
    <scope>NUCLEOTIDE SEQUENCE [LARGE SCALE GENOMIC DNA]</scope>
    <source>
        <strain evidence="2 3">DSM 45037</strain>
    </source>
</reference>
<feature type="domain" description="Coenzyme Q-binding protein COQ10 START" evidence="1">
    <location>
        <begin position="11"/>
        <end position="135"/>
    </location>
</feature>
<protein>
    <submittedName>
        <fullName evidence="2">Polyketide cyclase / dehydrase and lipid transport</fullName>
    </submittedName>
</protein>
<dbReference type="InterPro" id="IPR005031">
    <property type="entry name" value="COQ10_START"/>
</dbReference>
<dbReference type="Pfam" id="PF03364">
    <property type="entry name" value="Polyketide_cyc"/>
    <property type="match status" value="1"/>
</dbReference>
<comment type="caution">
    <text evidence="2">The sequence shown here is derived from an EMBL/GenBank/DDBJ whole genome shotgun (WGS) entry which is preliminary data.</text>
</comment>
<accession>A0ABT1H834</accession>
<proteinExistence type="predicted"/>
<keyword evidence="3" id="KW-1185">Reference proteome</keyword>
<sequence>MAVHGTTDFDVDAPASVIMEILLDVESLPDWSGPHKSAEILETDDDGRPKKVKLQVSMSGVTDNEVLEYSWTDNSCSWQLVESDQLKAQKGKYTVTEKSADSCHVDFELEVDLKIKLPGLVVKQGQKKALDTAKKGLTAEAERRSS</sequence>
<dbReference type="Gene3D" id="3.30.530.20">
    <property type="match status" value="1"/>
</dbReference>
<evidence type="ECO:0000313" key="3">
    <source>
        <dbReference type="Proteomes" id="UP001205740"/>
    </source>
</evidence>
<dbReference type="PANTHER" id="PTHR39683:SF4">
    <property type="entry name" value="COENZYME Q-BINDING PROTEIN COQ10 START DOMAIN-CONTAINING PROTEIN"/>
    <property type="match status" value="1"/>
</dbReference>
<name>A0ABT1H834_9NOCA</name>
<dbReference type="SUPFAM" id="SSF55961">
    <property type="entry name" value="Bet v1-like"/>
    <property type="match status" value="1"/>
</dbReference>
<dbReference type="RefSeq" id="WP_253655640.1">
    <property type="nucleotide sequence ID" value="NZ_BAAAOE010000005.1"/>
</dbReference>
<dbReference type="CDD" id="cd07819">
    <property type="entry name" value="SRPBCC_2"/>
    <property type="match status" value="1"/>
</dbReference>
<evidence type="ECO:0000313" key="2">
    <source>
        <dbReference type="EMBL" id="MCP2162067.1"/>
    </source>
</evidence>
<gene>
    <name evidence="2" type="ORF">LX12_003271</name>
</gene>
<dbReference type="EMBL" id="JAMTCG010000006">
    <property type="protein sequence ID" value="MCP2162067.1"/>
    <property type="molecule type" value="Genomic_DNA"/>
</dbReference>